<name>A0A078FCC0_BRANA</name>
<dbReference type="EMBL" id="LK031998">
    <property type="protein sequence ID" value="CDY09673.1"/>
    <property type="molecule type" value="Genomic_DNA"/>
</dbReference>
<evidence type="ECO:0000313" key="1">
    <source>
        <dbReference type="EMBL" id="CDY09673.1"/>
    </source>
</evidence>
<dbReference type="AlphaFoldDB" id="A0A078FCC0"/>
<accession>A0A078FCC0</accession>
<protein>
    <submittedName>
        <fullName evidence="1">BnaC07g33880D protein</fullName>
    </submittedName>
</protein>
<dbReference type="PaxDb" id="3708-A0A078FCC0"/>
<evidence type="ECO:0000313" key="2">
    <source>
        <dbReference type="Proteomes" id="UP000028999"/>
    </source>
</evidence>
<dbReference type="Proteomes" id="UP000028999">
    <property type="component" value="Unassembled WGS sequence"/>
</dbReference>
<dbReference type="Gramene" id="CDY09673">
    <property type="protein sequence ID" value="CDY09673"/>
    <property type="gene ID" value="GSBRNA2T00031340001"/>
</dbReference>
<reference evidence="1 2" key="1">
    <citation type="journal article" date="2014" name="Science">
        <title>Plant genetics. Early allopolyploid evolution in the post-Neolithic Brassica napus oilseed genome.</title>
        <authorList>
            <person name="Chalhoub B."/>
            <person name="Denoeud F."/>
            <person name="Liu S."/>
            <person name="Parkin I.A."/>
            <person name="Tang H."/>
            <person name="Wang X."/>
            <person name="Chiquet J."/>
            <person name="Belcram H."/>
            <person name="Tong C."/>
            <person name="Samans B."/>
            <person name="Correa M."/>
            <person name="Da Silva C."/>
            <person name="Just J."/>
            <person name="Falentin C."/>
            <person name="Koh C.S."/>
            <person name="Le Clainche I."/>
            <person name="Bernard M."/>
            <person name="Bento P."/>
            <person name="Noel B."/>
            <person name="Labadie K."/>
            <person name="Alberti A."/>
            <person name="Charles M."/>
            <person name="Arnaud D."/>
            <person name="Guo H."/>
            <person name="Daviaud C."/>
            <person name="Alamery S."/>
            <person name="Jabbari K."/>
            <person name="Zhao M."/>
            <person name="Edger P.P."/>
            <person name="Chelaifa H."/>
            <person name="Tack D."/>
            <person name="Lassalle G."/>
            <person name="Mestiri I."/>
            <person name="Schnel N."/>
            <person name="Le Paslier M.C."/>
            <person name="Fan G."/>
            <person name="Renault V."/>
            <person name="Bayer P.E."/>
            <person name="Golicz A.A."/>
            <person name="Manoli S."/>
            <person name="Lee T.H."/>
            <person name="Thi V.H."/>
            <person name="Chalabi S."/>
            <person name="Hu Q."/>
            <person name="Fan C."/>
            <person name="Tollenaere R."/>
            <person name="Lu Y."/>
            <person name="Battail C."/>
            <person name="Shen J."/>
            <person name="Sidebottom C.H."/>
            <person name="Wang X."/>
            <person name="Canaguier A."/>
            <person name="Chauveau A."/>
            <person name="Berard A."/>
            <person name="Deniot G."/>
            <person name="Guan M."/>
            <person name="Liu Z."/>
            <person name="Sun F."/>
            <person name="Lim Y.P."/>
            <person name="Lyons E."/>
            <person name="Town C.D."/>
            <person name="Bancroft I."/>
            <person name="Wang X."/>
            <person name="Meng J."/>
            <person name="Ma J."/>
            <person name="Pires J.C."/>
            <person name="King G.J."/>
            <person name="Brunel D."/>
            <person name="Delourme R."/>
            <person name="Renard M."/>
            <person name="Aury J.M."/>
            <person name="Adams K.L."/>
            <person name="Batley J."/>
            <person name="Snowdon R.J."/>
            <person name="Tost J."/>
            <person name="Edwards D."/>
            <person name="Zhou Y."/>
            <person name="Hua W."/>
            <person name="Sharpe A.G."/>
            <person name="Paterson A.H."/>
            <person name="Guan C."/>
            <person name="Wincker P."/>
        </authorList>
    </citation>
    <scope>NUCLEOTIDE SEQUENCE [LARGE SCALE GENOMIC DNA]</scope>
    <source>
        <strain evidence="2">cv. Darmor-bzh</strain>
    </source>
</reference>
<sequence length="87" mass="9782">MLKTKRMIQDVISLMMYLMYNCVVYSSSLASKGLHPAGMCLEKSNSMTLNSMLSFRKCTTKRNNHNGLNKEYKLVSPCHGNRSAVSS</sequence>
<keyword evidence="2" id="KW-1185">Reference proteome</keyword>
<organism evidence="1 2">
    <name type="scientific">Brassica napus</name>
    <name type="common">Rape</name>
    <dbReference type="NCBI Taxonomy" id="3708"/>
    <lineage>
        <taxon>Eukaryota</taxon>
        <taxon>Viridiplantae</taxon>
        <taxon>Streptophyta</taxon>
        <taxon>Embryophyta</taxon>
        <taxon>Tracheophyta</taxon>
        <taxon>Spermatophyta</taxon>
        <taxon>Magnoliopsida</taxon>
        <taxon>eudicotyledons</taxon>
        <taxon>Gunneridae</taxon>
        <taxon>Pentapetalae</taxon>
        <taxon>rosids</taxon>
        <taxon>malvids</taxon>
        <taxon>Brassicales</taxon>
        <taxon>Brassicaceae</taxon>
        <taxon>Brassiceae</taxon>
        <taxon>Brassica</taxon>
    </lineage>
</organism>
<proteinExistence type="predicted"/>
<gene>
    <name evidence="1" type="primary">BnaC07g33880D</name>
    <name evidence="1" type="ORF">GSBRNA2T00031340001</name>
</gene>